<dbReference type="FunFam" id="3.10.20.90:FF:000046">
    <property type="entry name" value="Homocysteine-responsive endoplasmic reticulum-resident ubiquitin-like domain member 2 protein"/>
    <property type="match status" value="1"/>
</dbReference>
<keyword evidence="10" id="KW-1185">Reference proteome</keyword>
<evidence type="ECO:0000256" key="2">
    <source>
        <dbReference type="ARBA" id="ARBA00022692"/>
    </source>
</evidence>
<sequence>MESFVTLIVKAPNQQIEDQTIKCEPTWTIQKLKQHLSEVYPSKPPKHEQKLIYSGQLLNDSVTLKDILRQYEGQETHTVHLVCASKYMKNVPETKPVSQASTPNNVQNTTSTSAPSQPTQASTSREPSNLNVPPQNMSYFNLNNGMIDPNQYAMQLAWMQQAYFQYMAQYMQLAANSYGATTQGVPNNAETPPNPAEQPPAAPDAAAAARDPDNPERDWLEVFYMLTRATVLFIVIYFYSSPIRFLFVLLLGIGLYLYQIGFFRNMNNNNNNINGPPEQVQEEEAAAPSRFMIVWTFFATFFASLIPEIPNAI</sequence>
<feature type="region of interest" description="Disordered" evidence="6">
    <location>
        <begin position="184"/>
        <end position="212"/>
    </location>
</feature>
<dbReference type="OrthoDB" id="21589at2759"/>
<feature type="domain" description="Ubiquitin-like" evidence="8">
    <location>
        <begin position="5"/>
        <end position="84"/>
    </location>
</feature>
<feature type="compositionally biased region" description="Pro residues" evidence="6">
    <location>
        <begin position="192"/>
        <end position="202"/>
    </location>
</feature>
<gene>
    <name evidence="9" type="ORF">PSYICH_LOCUS3938</name>
</gene>
<reference evidence="9" key="1">
    <citation type="submission" date="2022-01" db="EMBL/GenBank/DDBJ databases">
        <authorList>
            <person name="King R."/>
        </authorList>
    </citation>
    <scope>NUCLEOTIDE SEQUENCE</scope>
</reference>
<evidence type="ECO:0000313" key="9">
    <source>
        <dbReference type="EMBL" id="CAH1102611.1"/>
    </source>
</evidence>
<evidence type="ECO:0000256" key="1">
    <source>
        <dbReference type="ARBA" id="ARBA00004370"/>
    </source>
</evidence>
<evidence type="ECO:0000256" key="3">
    <source>
        <dbReference type="ARBA" id="ARBA00022989"/>
    </source>
</evidence>
<feature type="compositionally biased region" description="Low complexity" evidence="6">
    <location>
        <begin position="109"/>
        <end position="124"/>
    </location>
</feature>
<dbReference type="GO" id="GO:0016020">
    <property type="term" value="C:membrane"/>
    <property type="evidence" value="ECO:0007669"/>
    <property type="project" value="UniProtKB-SubCell"/>
</dbReference>
<keyword evidence="2 7" id="KW-0812">Transmembrane</keyword>
<feature type="region of interest" description="Disordered" evidence="6">
    <location>
        <begin position="94"/>
        <end position="136"/>
    </location>
</feature>
<dbReference type="SUPFAM" id="SSF54236">
    <property type="entry name" value="Ubiquitin-like"/>
    <property type="match status" value="1"/>
</dbReference>
<evidence type="ECO:0000256" key="6">
    <source>
        <dbReference type="SAM" id="MobiDB-lite"/>
    </source>
</evidence>
<evidence type="ECO:0000313" key="10">
    <source>
        <dbReference type="Proteomes" id="UP001153636"/>
    </source>
</evidence>
<dbReference type="EMBL" id="OV651825">
    <property type="protein sequence ID" value="CAH1102611.1"/>
    <property type="molecule type" value="Genomic_DNA"/>
</dbReference>
<dbReference type="PANTHER" id="PTHR12943">
    <property type="entry name" value="HOMOCYSTEINE-RESPONSIVE ENDOPLASMIC RETICULUM-RESIDENT UNIQUITIN-LIKE DOMAIN HERPUD PROTEIN FAMILY MEMBER"/>
    <property type="match status" value="1"/>
</dbReference>
<keyword evidence="4 7" id="KW-0472">Membrane</keyword>
<evidence type="ECO:0000256" key="4">
    <source>
        <dbReference type="ARBA" id="ARBA00023136"/>
    </source>
</evidence>
<dbReference type="Proteomes" id="UP001153636">
    <property type="component" value="Chromosome 13"/>
</dbReference>
<evidence type="ECO:0000256" key="5">
    <source>
        <dbReference type="ARBA" id="ARBA00023230"/>
    </source>
</evidence>
<dbReference type="Pfam" id="PF00240">
    <property type="entry name" value="ubiquitin"/>
    <property type="match status" value="1"/>
</dbReference>
<dbReference type="CDD" id="cd01790">
    <property type="entry name" value="Ubl_HERP"/>
    <property type="match status" value="1"/>
</dbReference>
<evidence type="ECO:0000256" key="7">
    <source>
        <dbReference type="SAM" id="Phobius"/>
    </source>
</evidence>
<accession>A0A9P0CQX5</accession>
<name>A0A9P0CQX5_9CUCU</name>
<evidence type="ECO:0000259" key="8">
    <source>
        <dbReference type="SMART" id="SM00213"/>
    </source>
</evidence>
<protein>
    <recommendedName>
        <fullName evidence="8">Ubiquitin-like domain-containing protein</fullName>
    </recommendedName>
</protein>
<dbReference type="SMART" id="SM00213">
    <property type="entry name" value="UBQ"/>
    <property type="match status" value="1"/>
</dbReference>
<dbReference type="AlphaFoldDB" id="A0A9P0CQX5"/>
<comment type="subcellular location">
    <subcellularLocation>
        <location evidence="1">Membrane</location>
    </subcellularLocation>
</comment>
<feature type="transmembrane region" description="Helical" evidence="7">
    <location>
        <begin position="245"/>
        <end position="263"/>
    </location>
</feature>
<keyword evidence="3 7" id="KW-1133">Transmembrane helix</keyword>
<dbReference type="InterPro" id="IPR029071">
    <property type="entry name" value="Ubiquitin-like_domsf"/>
</dbReference>
<feature type="compositionally biased region" description="Polar residues" evidence="6">
    <location>
        <begin position="125"/>
        <end position="136"/>
    </location>
</feature>
<organism evidence="9 10">
    <name type="scientific">Psylliodes chrysocephalus</name>
    <dbReference type="NCBI Taxonomy" id="3402493"/>
    <lineage>
        <taxon>Eukaryota</taxon>
        <taxon>Metazoa</taxon>
        <taxon>Ecdysozoa</taxon>
        <taxon>Arthropoda</taxon>
        <taxon>Hexapoda</taxon>
        <taxon>Insecta</taxon>
        <taxon>Pterygota</taxon>
        <taxon>Neoptera</taxon>
        <taxon>Endopterygota</taxon>
        <taxon>Coleoptera</taxon>
        <taxon>Polyphaga</taxon>
        <taxon>Cucujiformia</taxon>
        <taxon>Chrysomeloidea</taxon>
        <taxon>Chrysomelidae</taxon>
        <taxon>Galerucinae</taxon>
        <taxon>Alticini</taxon>
        <taxon>Psylliodes</taxon>
    </lineage>
</organism>
<proteinExistence type="predicted"/>
<dbReference type="InterPro" id="IPR000626">
    <property type="entry name" value="Ubiquitin-like_dom"/>
</dbReference>
<dbReference type="Gene3D" id="3.10.20.90">
    <property type="entry name" value="Phosphatidylinositol 3-kinase Catalytic Subunit, Chain A, domain 1"/>
    <property type="match status" value="1"/>
</dbReference>
<dbReference type="GO" id="GO:0030968">
    <property type="term" value="P:endoplasmic reticulum unfolded protein response"/>
    <property type="evidence" value="ECO:0007669"/>
    <property type="project" value="TreeGrafter"/>
</dbReference>
<dbReference type="PANTHER" id="PTHR12943:SF27">
    <property type="entry name" value="HOMOCYSTEINE-INDUCED ENDOPLASMIC RETICULUM PROTEIN, ISOFORM A"/>
    <property type="match status" value="1"/>
</dbReference>
<keyword evidence="5" id="KW-0834">Unfolded protein response</keyword>
<feature type="compositionally biased region" description="Polar residues" evidence="6">
    <location>
        <begin position="96"/>
        <end position="108"/>
    </location>
</feature>
<dbReference type="InterPro" id="IPR039751">
    <property type="entry name" value="HERPUD1/2"/>
</dbReference>